<sequence length="338" mass="37431">MPSSKLNVAFYGIWPEMADYVRSKMRGFHCKVHSEPIDEKNLEKNADVLAVFVEAPVTAKMIEALPKLKMIASMSTGYDHIDMTAAKKRKIPVCNVPSYGENTVAEHAMALILGLTRKLFQSVKRVKEGVYDFHGLRGTDLKGKTLGVVGTGRIGSHLIKMAKGFEMDVIAYDPHENKELAKNLGFTYAPLNKVLSDSNIISLHVPLFKETEHLINKKNIKKIKKGAYIINTARGALIDPEALLMALENKQIAGAGLDVLEDEGLVQNEEKIFTSKNNKEIRANLMNNIIIDHPNTIVTPHNAFNSAEALQRIVDTTVENIKAFAKGEVKNCVNLGKK</sequence>
<dbReference type="Gene3D" id="3.40.50.720">
    <property type="entry name" value="NAD(P)-binding Rossmann-like Domain"/>
    <property type="match status" value="2"/>
</dbReference>
<dbReference type="GO" id="GO:0004617">
    <property type="term" value="F:phosphoglycerate dehydrogenase activity"/>
    <property type="evidence" value="ECO:0007669"/>
    <property type="project" value="UniProtKB-ARBA"/>
</dbReference>
<dbReference type="Pfam" id="PF00389">
    <property type="entry name" value="2-Hacid_dh"/>
    <property type="match status" value="1"/>
</dbReference>
<comment type="caution">
    <text evidence="7">The sequence shown here is derived from an EMBL/GenBank/DDBJ whole genome shotgun (WGS) entry which is preliminary data.</text>
</comment>
<evidence type="ECO:0000259" key="6">
    <source>
        <dbReference type="Pfam" id="PF02826"/>
    </source>
</evidence>
<evidence type="ECO:0008006" key="9">
    <source>
        <dbReference type="Google" id="ProtNLM"/>
    </source>
</evidence>
<dbReference type="AlphaFoldDB" id="A0A0G1P3Y2"/>
<dbReference type="FunFam" id="3.40.50.720:FF:000041">
    <property type="entry name" value="D-3-phosphoglycerate dehydrogenase"/>
    <property type="match status" value="1"/>
</dbReference>
<reference evidence="7 8" key="1">
    <citation type="journal article" date="2015" name="Nature">
        <title>rRNA introns, odd ribosomes, and small enigmatic genomes across a large radiation of phyla.</title>
        <authorList>
            <person name="Brown C.T."/>
            <person name="Hug L.A."/>
            <person name="Thomas B.C."/>
            <person name="Sharon I."/>
            <person name="Castelle C.J."/>
            <person name="Singh A."/>
            <person name="Wilkins M.J."/>
            <person name="Williams K.H."/>
            <person name="Banfield J.F."/>
        </authorList>
    </citation>
    <scope>NUCLEOTIDE SEQUENCE [LARGE SCALE GENOMIC DNA]</scope>
</reference>
<dbReference type="GO" id="GO:0008720">
    <property type="term" value="F:D-lactate dehydrogenase (NAD+) activity"/>
    <property type="evidence" value="ECO:0007669"/>
    <property type="project" value="TreeGrafter"/>
</dbReference>
<dbReference type="InterPro" id="IPR036291">
    <property type="entry name" value="NAD(P)-bd_dom_sf"/>
</dbReference>
<dbReference type="PROSITE" id="PS00670">
    <property type="entry name" value="D_2_HYDROXYACID_DH_2"/>
    <property type="match status" value="1"/>
</dbReference>
<dbReference type="PANTHER" id="PTHR43026:SF1">
    <property type="entry name" value="2-HYDROXYACID DEHYDROGENASE HOMOLOG 1-RELATED"/>
    <property type="match status" value="1"/>
</dbReference>
<dbReference type="EMBL" id="LCMA01000001">
    <property type="protein sequence ID" value="KKU27312.1"/>
    <property type="molecule type" value="Genomic_DNA"/>
</dbReference>
<organism evidence="7 8">
    <name type="scientific">Candidatus Magasanikbacteria bacterium GW2011_GWA2_46_17</name>
    <dbReference type="NCBI Taxonomy" id="1619042"/>
    <lineage>
        <taxon>Bacteria</taxon>
        <taxon>Candidatus Magasanikiibacteriota</taxon>
    </lineage>
</organism>
<dbReference type="PROSITE" id="PS00065">
    <property type="entry name" value="D_2_HYDROXYACID_DH_1"/>
    <property type="match status" value="1"/>
</dbReference>
<proteinExistence type="inferred from homology"/>
<dbReference type="InterPro" id="IPR058205">
    <property type="entry name" value="D-LDH-like"/>
</dbReference>
<keyword evidence="3" id="KW-0520">NAD</keyword>
<evidence type="ECO:0000256" key="4">
    <source>
        <dbReference type="RuleBase" id="RU003719"/>
    </source>
</evidence>
<dbReference type="InterPro" id="IPR006140">
    <property type="entry name" value="D-isomer_DH_NAD-bd"/>
</dbReference>
<evidence type="ECO:0000259" key="5">
    <source>
        <dbReference type="Pfam" id="PF00389"/>
    </source>
</evidence>
<gene>
    <name evidence="7" type="ORF">UX39_C0001G0032</name>
</gene>
<evidence type="ECO:0000256" key="3">
    <source>
        <dbReference type="ARBA" id="ARBA00023027"/>
    </source>
</evidence>
<accession>A0A0G1P3Y2</accession>
<protein>
    <recommendedName>
        <fullName evidence="9">Hydroxyacid dehydrogenase</fullName>
    </recommendedName>
</protein>
<name>A0A0G1P3Y2_9BACT</name>
<feature type="domain" description="D-isomer specific 2-hydroxyacid dehydrogenase catalytic" evidence="5">
    <location>
        <begin position="16"/>
        <end position="334"/>
    </location>
</feature>
<dbReference type="GO" id="GO:0006564">
    <property type="term" value="P:L-serine biosynthetic process"/>
    <property type="evidence" value="ECO:0007669"/>
    <property type="project" value="UniProtKB-ARBA"/>
</dbReference>
<dbReference type="InterPro" id="IPR029753">
    <property type="entry name" value="D-isomer_DH_CS"/>
</dbReference>
<dbReference type="SUPFAM" id="SSF52283">
    <property type="entry name" value="Formate/glycerate dehydrogenase catalytic domain-like"/>
    <property type="match status" value="1"/>
</dbReference>
<keyword evidence="2 4" id="KW-0560">Oxidoreductase</keyword>
<dbReference type="Proteomes" id="UP000034175">
    <property type="component" value="Unassembled WGS sequence"/>
</dbReference>
<evidence type="ECO:0000256" key="2">
    <source>
        <dbReference type="ARBA" id="ARBA00023002"/>
    </source>
</evidence>
<feature type="domain" description="D-isomer specific 2-hydroxyacid dehydrogenase NAD-binding" evidence="6">
    <location>
        <begin position="109"/>
        <end position="303"/>
    </location>
</feature>
<dbReference type="PATRIC" id="fig|1619042.3.peg.39"/>
<dbReference type="GO" id="GO:0051287">
    <property type="term" value="F:NAD binding"/>
    <property type="evidence" value="ECO:0007669"/>
    <property type="project" value="InterPro"/>
</dbReference>
<dbReference type="PANTHER" id="PTHR43026">
    <property type="entry name" value="2-HYDROXYACID DEHYDROGENASE HOMOLOG 1-RELATED"/>
    <property type="match status" value="1"/>
</dbReference>
<evidence type="ECO:0000313" key="7">
    <source>
        <dbReference type="EMBL" id="KKU27312.1"/>
    </source>
</evidence>
<evidence type="ECO:0000256" key="1">
    <source>
        <dbReference type="ARBA" id="ARBA00005854"/>
    </source>
</evidence>
<dbReference type="InterPro" id="IPR029752">
    <property type="entry name" value="D-isomer_DH_CS1"/>
</dbReference>
<comment type="similarity">
    <text evidence="1 4">Belongs to the D-isomer specific 2-hydroxyacid dehydrogenase family.</text>
</comment>
<evidence type="ECO:0000313" key="8">
    <source>
        <dbReference type="Proteomes" id="UP000034175"/>
    </source>
</evidence>
<dbReference type="GO" id="GO:0047545">
    <property type="term" value="F:(S)-2-hydroxyglutarate dehydrogenase activity"/>
    <property type="evidence" value="ECO:0007669"/>
    <property type="project" value="UniProtKB-ARBA"/>
</dbReference>
<dbReference type="InterPro" id="IPR006139">
    <property type="entry name" value="D-isomer_2_OHA_DH_cat_dom"/>
</dbReference>
<dbReference type="SUPFAM" id="SSF51735">
    <property type="entry name" value="NAD(P)-binding Rossmann-fold domains"/>
    <property type="match status" value="1"/>
</dbReference>
<dbReference type="Pfam" id="PF02826">
    <property type="entry name" value="2-Hacid_dh_C"/>
    <property type="match status" value="1"/>
</dbReference>